<keyword evidence="2" id="KW-1185">Reference proteome</keyword>
<reference evidence="1" key="1">
    <citation type="journal article" date="2024" name="Int. J. Syst. Evol. Microbiol.">
        <title>Polycladomyces zharkentensis sp. nov., a novel thermophilic cellulose- and starch-degrading member of the Bacillota from a geothermal aquifer in Kazakhstan.</title>
        <authorList>
            <person name="Mashzhan A."/>
            <person name="Kistaubayeva A."/>
            <person name="Javier-Lopez R."/>
            <person name="Bissenova U."/>
            <person name="Bissenbay A."/>
            <person name="Birkeland N.K."/>
        </authorList>
    </citation>
    <scope>NUCLEOTIDE SEQUENCE</scope>
    <source>
        <strain evidence="1">ZKZ2T</strain>
    </source>
</reference>
<name>A0ABS2WIA6_9BACL</name>
<comment type="caution">
    <text evidence="1">The sequence shown here is derived from an EMBL/GenBank/DDBJ whole genome shotgun (WGS) entry which is preliminary data.</text>
</comment>
<dbReference type="EMBL" id="JAFHAP010000007">
    <property type="protein sequence ID" value="MBN2909201.1"/>
    <property type="molecule type" value="Genomic_DNA"/>
</dbReference>
<gene>
    <name evidence="1" type="ORF">JQC72_06650</name>
</gene>
<dbReference type="Proteomes" id="UP001177120">
    <property type="component" value="Unassembled WGS sequence"/>
</dbReference>
<evidence type="ECO:0000313" key="1">
    <source>
        <dbReference type="EMBL" id="MBN2909201.1"/>
    </source>
</evidence>
<organism evidence="1 2">
    <name type="scientific">Polycladomyces zharkentensis</name>
    <dbReference type="NCBI Taxonomy" id="2807616"/>
    <lineage>
        <taxon>Bacteria</taxon>
        <taxon>Bacillati</taxon>
        <taxon>Bacillota</taxon>
        <taxon>Bacilli</taxon>
        <taxon>Bacillales</taxon>
        <taxon>Thermoactinomycetaceae</taxon>
        <taxon>Polycladomyces</taxon>
    </lineage>
</organism>
<accession>A0ABS2WIA6</accession>
<evidence type="ECO:0000313" key="2">
    <source>
        <dbReference type="Proteomes" id="UP001177120"/>
    </source>
</evidence>
<sequence>MDVDKLNELKDQLDLAINMIEQRKMQKYHKYWDDVLRDYKKLRGFLDNDIQKICRLKSYETGVIGMVRNAFDLLLYNDYNDPLFKEMGKVEDLIIELFSHK</sequence>
<dbReference type="RefSeq" id="WP_205494003.1">
    <property type="nucleotide sequence ID" value="NZ_JAFHAP010000007.1"/>
</dbReference>
<proteinExistence type="predicted"/>
<protein>
    <submittedName>
        <fullName evidence="1">Uncharacterized protein</fullName>
    </submittedName>
</protein>